<comment type="caution">
    <text evidence="2">The sequence shown here is derived from an EMBL/GenBank/DDBJ whole genome shotgun (WGS) entry which is preliminary data.</text>
</comment>
<feature type="region of interest" description="Disordered" evidence="1">
    <location>
        <begin position="1"/>
        <end position="37"/>
    </location>
</feature>
<sequence length="62" mass="6892">MSIVHRAKDYSQRGVTGSDEKAENEDSGFGKDSLGGIYPSKGWTEQPRLAVELHALDQVEYH</sequence>
<dbReference type="Proteomes" id="UP000223968">
    <property type="component" value="Unassembled WGS sequence"/>
</dbReference>
<accession>A0A2B7WRU9</accession>
<protein>
    <submittedName>
        <fullName evidence="2">Uncharacterized protein</fullName>
    </submittedName>
</protein>
<keyword evidence="3" id="KW-1185">Reference proteome</keyword>
<dbReference type="AlphaFoldDB" id="A0A2B7WRU9"/>
<evidence type="ECO:0000313" key="3">
    <source>
        <dbReference type="Proteomes" id="UP000223968"/>
    </source>
</evidence>
<dbReference type="EMBL" id="PDNB01000206">
    <property type="protein sequence ID" value="PGG99299.1"/>
    <property type="molecule type" value="Genomic_DNA"/>
</dbReference>
<proteinExistence type="predicted"/>
<feature type="compositionally biased region" description="Basic and acidic residues" evidence="1">
    <location>
        <begin position="1"/>
        <end position="11"/>
    </location>
</feature>
<evidence type="ECO:0000313" key="2">
    <source>
        <dbReference type="EMBL" id="PGG99299.1"/>
    </source>
</evidence>
<reference evidence="2 3" key="1">
    <citation type="submission" date="2017-10" db="EMBL/GenBank/DDBJ databases">
        <title>Comparative genomics in systemic dimorphic fungi from Ajellomycetaceae.</title>
        <authorList>
            <person name="Munoz J.F."/>
            <person name="Mcewen J.G."/>
            <person name="Clay O.K."/>
            <person name="Cuomo C.A."/>
        </authorList>
    </citation>
    <scope>NUCLEOTIDE SEQUENCE [LARGE SCALE GENOMIC DNA]</scope>
    <source>
        <strain evidence="2 3">UAMH5409</strain>
    </source>
</reference>
<gene>
    <name evidence="2" type="ORF">AJ79_08566</name>
</gene>
<organism evidence="2 3">
    <name type="scientific">Helicocarpus griseus UAMH5409</name>
    <dbReference type="NCBI Taxonomy" id="1447875"/>
    <lineage>
        <taxon>Eukaryota</taxon>
        <taxon>Fungi</taxon>
        <taxon>Dikarya</taxon>
        <taxon>Ascomycota</taxon>
        <taxon>Pezizomycotina</taxon>
        <taxon>Eurotiomycetes</taxon>
        <taxon>Eurotiomycetidae</taxon>
        <taxon>Onygenales</taxon>
        <taxon>Ajellomycetaceae</taxon>
        <taxon>Helicocarpus</taxon>
    </lineage>
</organism>
<name>A0A2B7WRU9_9EURO</name>
<evidence type="ECO:0000256" key="1">
    <source>
        <dbReference type="SAM" id="MobiDB-lite"/>
    </source>
</evidence>